<protein>
    <recommendedName>
        <fullName evidence="9">Peptidase S28</fullName>
    </recommendedName>
</protein>
<feature type="signal peptide" evidence="6">
    <location>
        <begin position="1"/>
        <end position="19"/>
    </location>
</feature>
<keyword evidence="8" id="KW-1185">Reference proteome</keyword>
<evidence type="ECO:0000256" key="4">
    <source>
        <dbReference type="ARBA" id="ARBA00022801"/>
    </source>
</evidence>
<evidence type="ECO:0000313" key="8">
    <source>
        <dbReference type="Proteomes" id="UP000077266"/>
    </source>
</evidence>
<gene>
    <name evidence="7" type="ORF">EXIGLDRAFT_834749</name>
</gene>
<evidence type="ECO:0000313" key="7">
    <source>
        <dbReference type="EMBL" id="KZV94778.1"/>
    </source>
</evidence>
<dbReference type="GO" id="GO:0070008">
    <property type="term" value="F:serine-type exopeptidase activity"/>
    <property type="evidence" value="ECO:0007669"/>
    <property type="project" value="InterPro"/>
</dbReference>
<dbReference type="AlphaFoldDB" id="A0A165JFT2"/>
<dbReference type="Proteomes" id="UP000077266">
    <property type="component" value="Unassembled WGS sequence"/>
</dbReference>
<sequence length="469" mass="51968">MLLALTLLSTSFLLAGVEAQTAGTCSPAAQFFDQRVDHSGHSTRTFKHKYQANAQFFRAGGPLLVIQGGEAGTMLCTEQMEIFNWAQEMNGALLSVEHRYFGESLPFGNDSYTNENLRHLTLDNIMSDTISLVDWYKKTINATDSKVIVVGGSYSGFLSMVLRINHPETFYGAISAAGPARAFLPFTDSNTERFNRYTLASNTWVEQSPEAASIVQQGFKQLASLVDSGKSDKIKDVFPLCNTPSKSERDDFLRNIAGIYGILLESNAAYLNPLFNTTGTPLETAINRTIAASSPLAALNETTAILCASQLATQGCWKWETQCTDGIGVQFTPWDYIRCNHQNFGMDVTPGTIFAPTLRPFDSTPHCRDTFNVTPPTRDELIAKYHFSEKDIRKTTRVIYSEAGWDPVRGFSVAPEWFPITPDTNAPRYMFIDGASHTQDTIRTMPGDSPALVNARLVQRNVVRTWLAQ</sequence>
<organism evidence="7 8">
    <name type="scientific">Exidia glandulosa HHB12029</name>
    <dbReference type="NCBI Taxonomy" id="1314781"/>
    <lineage>
        <taxon>Eukaryota</taxon>
        <taxon>Fungi</taxon>
        <taxon>Dikarya</taxon>
        <taxon>Basidiomycota</taxon>
        <taxon>Agaricomycotina</taxon>
        <taxon>Agaricomycetes</taxon>
        <taxon>Auriculariales</taxon>
        <taxon>Exidiaceae</taxon>
        <taxon>Exidia</taxon>
    </lineage>
</organism>
<dbReference type="STRING" id="1314781.A0A165JFT2"/>
<dbReference type="Gene3D" id="1.20.120.980">
    <property type="entry name" value="Serine carboxypeptidase S28, SKS domain"/>
    <property type="match status" value="1"/>
</dbReference>
<dbReference type="InterPro" id="IPR008758">
    <property type="entry name" value="Peptidase_S28"/>
</dbReference>
<dbReference type="Gene3D" id="3.40.50.1820">
    <property type="entry name" value="alpha/beta hydrolase"/>
    <property type="match status" value="1"/>
</dbReference>
<evidence type="ECO:0008006" key="9">
    <source>
        <dbReference type="Google" id="ProtNLM"/>
    </source>
</evidence>
<dbReference type="InParanoid" id="A0A165JFT2"/>
<name>A0A165JFT2_EXIGL</name>
<proteinExistence type="inferred from homology"/>
<accession>A0A165JFT2</accession>
<dbReference type="GO" id="GO:0006508">
    <property type="term" value="P:proteolysis"/>
    <property type="evidence" value="ECO:0007669"/>
    <property type="project" value="UniProtKB-KW"/>
</dbReference>
<dbReference type="PANTHER" id="PTHR11010">
    <property type="entry name" value="PROTEASE S28 PRO-X CARBOXYPEPTIDASE-RELATED"/>
    <property type="match status" value="1"/>
</dbReference>
<dbReference type="GO" id="GO:0008239">
    <property type="term" value="F:dipeptidyl-peptidase activity"/>
    <property type="evidence" value="ECO:0007669"/>
    <property type="project" value="TreeGrafter"/>
</dbReference>
<keyword evidence="3 6" id="KW-0732">Signal</keyword>
<keyword evidence="4" id="KW-0378">Hydrolase</keyword>
<dbReference type="SUPFAM" id="SSF53474">
    <property type="entry name" value="alpha/beta-Hydrolases"/>
    <property type="match status" value="1"/>
</dbReference>
<reference evidence="7 8" key="1">
    <citation type="journal article" date="2016" name="Mol. Biol. Evol.">
        <title>Comparative Genomics of Early-Diverging Mushroom-Forming Fungi Provides Insights into the Origins of Lignocellulose Decay Capabilities.</title>
        <authorList>
            <person name="Nagy L.G."/>
            <person name="Riley R."/>
            <person name="Tritt A."/>
            <person name="Adam C."/>
            <person name="Daum C."/>
            <person name="Floudas D."/>
            <person name="Sun H."/>
            <person name="Yadav J.S."/>
            <person name="Pangilinan J."/>
            <person name="Larsson K.H."/>
            <person name="Matsuura K."/>
            <person name="Barry K."/>
            <person name="Labutti K."/>
            <person name="Kuo R."/>
            <person name="Ohm R.A."/>
            <person name="Bhattacharya S.S."/>
            <person name="Shirouzu T."/>
            <person name="Yoshinaga Y."/>
            <person name="Martin F.M."/>
            <person name="Grigoriev I.V."/>
            <person name="Hibbett D.S."/>
        </authorList>
    </citation>
    <scope>NUCLEOTIDE SEQUENCE [LARGE SCALE GENOMIC DNA]</scope>
    <source>
        <strain evidence="7 8">HHB12029</strain>
    </source>
</reference>
<dbReference type="OrthoDB" id="1735038at2759"/>
<evidence type="ECO:0000256" key="6">
    <source>
        <dbReference type="SAM" id="SignalP"/>
    </source>
</evidence>
<evidence type="ECO:0000256" key="1">
    <source>
        <dbReference type="ARBA" id="ARBA00011079"/>
    </source>
</evidence>
<evidence type="ECO:0000256" key="3">
    <source>
        <dbReference type="ARBA" id="ARBA00022729"/>
    </source>
</evidence>
<evidence type="ECO:0000256" key="5">
    <source>
        <dbReference type="ARBA" id="ARBA00023180"/>
    </source>
</evidence>
<dbReference type="EMBL" id="KV425967">
    <property type="protein sequence ID" value="KZV94778.1"/>
    <property type="molecule type" value="Genomic_DNA"/>
</dbReference>
<comment type="similarity">
    <text evidence="1">Belongs to the peptidase S28 family.</text>
</comment>
<keyword evidence="5" id="KW-0325">Glycoprotein</keyword>
<dbReference type="InterPro" id="IPR042269">
    <property type="entry name" value="Ser_carbopepase_S28_SKS"/>
</dbReference>
<evidence type="ECO:0000256" key="2">
    <source>
        <dbReference type="ARBA" id="ARBA00022670"/>
    </source>
</evidence>
<feature type="chain" id="PRO_5007860044" description="Peptidase S28" evidence="6">
    <location>
        <begin position="20"/>
        <end position="469"/>
    </location>
</feature>
<dbReference type="InterPro" id="IPR029058">
    <property type="entry name" value="AB_hydrolase_fold"/>
</dbReference>
<keyword evidence="2" id="KW-0645">Protease</keyword>
<dbReference type="Pfam" id="PF05577">
    <property type="entry name" value="Peptidase_S28"/>
    <property type="match status" value="1"/>
</dbReference>
<dbReference type="PANTHER" id="PTHR11010:SF38">
    <property type="entry name" value="LYSOSOMAL PRO-X CARBOXYPEPTIDASE"/>
    <property type="match status" value="1"/>
</dbReference>